<dbReference type="Pfam" id="PF16242">
    <property type="entry name" value="Pyrid_ox_like"/>
    <property type="match status" value="1"/>
</dbReference>
<keyword evidence="3" id="KW-1185">Reference proteome</keyword>
<organism evidence="2 3">
    <name type="scientific">Parerythrobacter jejuensis</name>
    <dbReference type="NCBI Taxonomy" id="795812"/>
    <lineage>
        <taxon>Bacteria</taxon>
        <taxon>Pseudomonadati</taxon>
        <taxon>Pseudomonadota</taxon>
        <taxon>Alphaproteobacteria</taxon>
        <taxon>Sphingomonadales</taxon>
        <taxon>Erythrobacteraceae</taxon>
        <taxon>Parerythrobacter</taxon>
    </lineage>
</organism>
<dbReference type="PANTHER" id="PTHR34818:SF1">
    <property type="entry name" value="PROTEIN BLI-3"/>
    <property type="match status" value="1"/>
</dbReference>
<dbReference type="PANTHER" id="PTHR34818">
    <property type="entry name" value="PROTEIN BLI-3"/>
    <property type="match status" value="1"/>
</dbReference>
<reference evidence="2 3" key="1">
    <citation type="submission" date="2019-12" db="EMBL/GenBank/DDBJ databases">
        <title>Genomic-based taxomic classification of the family Erythrobacteraceae.</title>
        <authorList>
            <person name="Xu L."/>
        </authorList>
    </citation>
    <scope>NUCLEOTIDE SEQUENCE [LARGE SCALE GENOMIC DNA]</scope>
    <source>
        <strain evidence="2 3">JCM 16677</strain>
    </source>
</reference>
<evidence type="ECO:0000313" key="2">
    <source>
        <dbReference type="EMBL" id="MXP32223.1"/>
    </source>
</evidence>
<dbReference type="SUPFAM" id="SSF50475">
    <property type="entry name" value="FMN-binding split barrel"/>
    <property type="match status" value="1"/>
</dbReference>
<dbReference type="RefSeq" id="WP_160779581.1">
    <property type="nucleotide sequence ID" value="NZ_BAAAZF010000001.1"/>
</dbReference>
<comment type="caution">
    <text evidence="2">The sequence shown here is derived from an EMBL/GenBank/DDBJ whole genome shotgun (WGS) entry which is preliminary data.</text>
</comment>
<feature type="domain" description="General stress protein FMN-binding split barrel" evidence="1">
    <location>
        <begin position="12"/>
        <end position="140"/>
    </location>
</feature>
<dbReference type="Gene3D" id="2.30.110.10">
    <property type="entry name" value="Electron Transport, Fmn-binding Protein, Chain A"/>
    <property type="match status" value="1"/>
</dbReference>
<dbReference type="Proteomes" id="UP000446786">
    <property type="component" value="Unassembled WGS sequence"/>
</dbReference>
<accession>A0A845ASU0</accession>
<proteinExistence type="predicted"/>
<dbReference type="InterPro" id="IPR012349">
    <property type="entry name" value="Split_barrel_FMN-bd"/>
</dbReference>
<protein>
    <submittedName>
        <fullName evidence="2">General stress protein</fullName>
    </submittedName>
</protein>
<dbReference type="AlphaFoldDB" id="A0A845ASU0"/>
<dbReference type="InterPro" id="IPR038725">
    <property type="entry name" value="YdaG_split_barrel_FMN-bd"/>
</dbReference>
<evidence type="ECO:0000313" key="3">
    <source>
        <dbReference type="Proteomes" id="UP000446786"/>
    </source>
</evidence>
<evidence type="ECO:0000259" key="1">
    <source>
        <dbReference type="Pfam" id="PF16242"/>
    </source>
</evidence>
<dbReference type="InterPro" id="IPR052917">
    <property type="entry name" value="Stress-Dev_Protein"/>
</dbReference>
<dbReference type="OrthoDB" id="1432662at2"/>
<gene>
    <name evidence="2" type="ORF">GRI94_10380</name>
</gene>
<sequence>MNYNQGNADELKAKFWHALADSPFVFLERTDARDDAVVMTAQLDKDADSAIWFFTTKDHDLAQMGPAVATFAGKDHSIFARIEGTLARENSRERLEKQWSKVVEAWFPGGKDDPNLIMLRMDLGNAEIWNSDLGIMATAKMLMGKDVRDEAREEHVETAL</sequence>
<name>A0A845ASU0_9SPHN</name>
<dbReference type="EMBL" id="WTYE01000001">
    <property type="protein sequence ID" value="MXP32223.1"/>
    <property type="molecule type" value="Genomic_DNA"/>
</dbReference>